<dbReference type="Proteomes" id="UP000654075">
    <property type="component" value="Unassembled WGS sequence"/>
</dbReference>
<dbReference type="EMBL" id="CAJNNV010025196">
    <property type="protein sequence ID" value="CAE8613065.1"/>
    <property type="molecule type" value="Genomic_DNA"/>
</dbReference>
<comment type="caution">
    <text evidence="2">The sequence shown here is derived from an EMBL/GenBank/DDBJ whole genome shotgun (WGS) entry which is preliminary data.</text>
</comment>
<name>A0A813FFU7_POLGL</name>
<keyword evidence="3" id="KW-1185">Reference proteome</keyword>
<protein>
    <submittedName>
        <fullName evidence="2">Uncharacterized protein</fullName>
    </submittedName>
</protein>
<evidence type="ECO:0000313" key="3">
    <source>
        <dbReference type="Proteomes" id="UP000654075"/>
    </source>
</evidence>
<gene>
    <name evidence="2" type="ORF">PGLA1383_LOCUS30849</name>
</gene>
<reference evidence="2" key="1">
    <citation type="submission" date="2021-02" db="EMBL/GenBank/DDBJ databases">
        <authorList>
            <person name="Dougan E. K."/>
            <person name="Rhodes N."/>
            <person name="Thang M."/>
            <person name="Chan C."/>
        </authorList>
    </citation>
    <scope>NUCLEOTIDE SEQUENCE</scope>
</reference>
<sequence>MATTRQQQTMRALLALLLPFAILAEGVGNGPVGVESPVPPHKVSPAEQCAFALPPELPYYWEPSCAMGLLGCMADGVHLQCRFCGEAPFTGLPCPLDAVSPAGETCAFDNAPTTPVYWDPACYYGQKGCFADSKHLGCRFCGAGDYLDIPCPYSACTHAVEPVSPYYWDPSCTLGMLGCRADAIHTQCRFCGKIPFQGIPCPESSRPPYDECWFPRHPKETYFWDPTCDWGVAGCWADGVHAECRFCEGNGQYAAIDCPVVPETTLLP</sequence>
<keyword evidence="1" id="KW-0732">Signal</keyword>
<evidence type="ECO:0000256" key="1">
    <source>
        <dbReference type="SAM" id="SignalP"/>
    </source>
</evidence>
<organism evidence="2 3">
    <name type="scientific">Polarella glacialis</name>
    <name type="common">Dinoflagellate</name>
    <dbReference type="NCBI Taxonomy" id="89957"/>
    <lineage>
        <taxon>Eukaryota</taxon>
        <taxon>Sar</taxon>
        <taxon>Alveolata</taxon>
        <taxon>Dinophyceae</taxon>
        <taxon>Suessiales</taxon>
        <taxon>Suessiaceae</taxon>
        <taxon>Polarella</taxon>
    </lineage>
</organism>
<proteinExistence type="predicted"/>
<accession>A0A813FFU7</accession>
<feature type="chain" id="PRO_5032897956" evidence="1">
    <location>
        <begin position="25"/>
        <end position="268"/>
    </location>
</feature>
<evidence type="ECO:0000313" key="2">
    <source>
        <dbReference type="EMBL" id="CAE8613065.1"/>
    </source>
</evidence>
<feature type="signal peptide" evidence="1">
    <location>
        <begin position="1"/>
        <end position="24"/>
    </location>
</feature>
<dbReference type="AlphaFoldDB" id="A0A813FFU7"/>
<dbReference type="OrthoDB" id="406319at2759"/>